<dbReference type="Proteomes" id="UP001431784">
    <property type="component" value="Unassembled WGS sequence"/>
</dbReference>
<proteinExistence type="predicted"/>
<dbReference type="Pfam" id="PF09992">
    <property type="entry name" value="NAGPA"/>
    <property type="match status" value="1"/>
</dbReference>
<evidence type="ECO:0000313" key="4">
    <source>
        <dbReference type="Proteomes" id="UP001431784"/>
    </source>
</evidence>
<keyword evidence="4" id="KW-1185">Reference proteome</keyword>
<keyword evidence="3" id="KW-0326">Glycosidase</keyword>
<keyword evidence="3" id="KW-0378">Hydrolase</keyword>
<accession>A0ABT5T7Y7</accession>
<comment type="caution">
    <text evidence="3">The sequence shown here is derived from an EMBL/GenBank/DDBJ whole genome shotgun (WGS) entry which is preliminary data.</text>
</comment>
<dbReference type="InterPro" id="IPR018711">
    <property type="entry name" value="NAGPA"/>
</dbReference>
<sequence>MRNAIKAGLGALAFWAVLSAPALADCARSDYLGHSFTTCTARAGDDLRLFLYMDEAKVYGNFTAIDDALARDGKKLAFAMNGGMYHPDRRPVGLYIEDGNELARIVTSAGPGNFGMLPNGVFCVDDTGFTLVESRAFAQSPPACRHATQSGPMLVIDGQFHPKFLADSDSRLIRNGVGVSSDGRQAAFVITNTPVNLFEFARFFRDHLDMPQALYIDGNVSRLHAPAIRRSDWGGLLGPVIGKVIDARGPAQ</sequence>
<evidence type="ECO:0000256" key="1">
    <source>
        <dbReference type="SAM" id="SignalP"/>
    </source>
</evidence>
<organism evidence="3 4">
    <name type="scientific">Roseinatronobacter alkalisoli</name>
    <dbReference type="NCBI Taxonomy" id="3028235"/>
    <lineage>
        <taxon>Bacteria</taxon>
        <taxon>Pseudomonadati</taxon>
        <taxon>Pseudomonadota</taxon>
        <taxon>Alphaproteobacteria</taxon>
        <taxon>Rhodobacterales</taxon>
        <taxon>Paracoccaceae</taxon>
        <taxon>Roseinatronobacter</taxon>
    </lineage>
</organism>
<dbReference type="RefSeq" id="WP_420793454.1">
    <property type="nucleotide sequence ID" value="NZ_JAQZSM010000002.1"/>
</dbReference>
<reference evidence="3" key="1">
    <citation type="submission" date="2023-02" db="EMBL/GenBank/DDBJ databases">
        <title>Description of Roseinatronobacter alkalisoli sp. nov., an alkaliphilic bacerium isolated from soda soil.</title>
        <authorList>
            <person name="Wei W."/>
        </authorList>
    </citation>
    <scope>NUCLEOTIDE SEQUENCE</scope>
    <source>
        <strain evidence="3">HJB301</strain>
    </source>
</reference>
<evidence type="ECO:0000259" key="2">
    <source>
        <dbReference type="Pfam" id="PF09992"/>
    </source>
</evidence>
<gene>
    <name evidence="3" type="ORF">PUT78_03060</name>
</gene>
<feature type="signal peptide" evidence="1">
    <location>
        <begin position="1"/>
        <end position="24"/>
    </location>
</feature>
<dbReference type="GO" id="GO:0016798">
    <property type="term" value="F:hydrolase activity, acting on glycosyl bonds"/>
    <property type="evidence" value="ECO:0007669"/>
    <property type="project" value="UniProtKB-KW"/>
</dbReference>
<name>A0ABT5T7Y7_9RHOB</name>
<keyword evidence="1" id="KW-0732">Signal</keyword>
<protein>
    <submittedName>
        <fullName evidence="3">Phosphodiester glycosidase family protein</fullName>
    </submittedName>
</protein>
<feature type="domain" description="Phosphodiester glycosidase" evidence="2">
    <location>
        <begin position="76"/>
        <end position="221"/>
    </location>
</feature>
<dbReference type="EMBL" id="JAQZSM010000002">
    <property type="protein sequence ID" value="MDD7970068.1"/>
    <property type="molecule type" value="Genomic_DNA"/>
</dbReference>
<evidence type="ECO:0000313" key="3">
    <source>
        <dbReference type="EMBL" id="MDD7970068.1"/>
    </source>
</evidence>
<feature type="chain" id="PRO_5046429987" evidence="1">
    <location>
        <begin position="25"/>
        <end position="252"/>
    </location>
</feature>